<comment type="caution">
    <text evidence="1">The sequence shown here is derived from an EMBL/GenBank/DDBJ whole genome shotgun (WGS) entry which is preliminary data.</text>
</comment>
<dbReference type="RefSeq" id="WP_263542816.1">
    <property type="nucleotide sequence ID" value="NZ_JAOVZO020000003.1"/>
</dbReference>
<gene>
    <name evidence="1" type="ORF">OD750_003465</name>
</gene>
<name>A0A9X3YI96_9GAMM</name>
<dbReference type="Proteomes" id="UP001139971">
    <property type="component" value="Unassembled WGS sequence"/>
</dbReference>
<accession>A0A9X3YI96</accession>
<dbReference type="AlphaFoldDB" id="A0A9X3YI96"/>
<dbReference type="EMBL" id="JAOVZO020000003">
    <property type="protein sequence ID" value="MDC8011600.1"/>
    <property type="molecule type" value="Genomic_DNA"/>
</dbReference>
<dbReference type="Gene3D" id="3.60.60.10">
    <property type="entry name" value="Penicillin V Acylase, Chain A"/>
    <property type="match status" value="1"/>
</dbReference>
<keyword evidence="2" id="KW-1185">Reference proteome</keyword>
<evidence type="ECO:0000313" key="2">
    <source>
        <dbReference type="Proteomes" id="UP001139971"/>
    </source>
</evidence>
<dbReference type="Pfam" id="PF05742">
    <property type="entry name" value="TANGO2"/>
    <property type="match status" value="1"/>
</dbReference>
<reference evidence="1" key="1">
    <citation type="submission" date="2023-02" db="EMBL/GenBank/DDBJ databases">
        <title>Tahibacter soli sp. nov. isolated from soil.</title>
        <authorList>
            <person name="Baek J.H."/>
            <person name="Lee J.K."/>
            <person name="Choi D.G."/>
            <person name="Jeon C.O."/>
        </authorList>
    </citation>
    <scope>NUCLEOTIDE SEQUENCE</scope>
    <source>
        <strain evidence="1">BL</strain>
    </source>
</reference>
<dbReference type="PANTHER" id="PTHR17985:SF8">
    <property type="entry name" value="TRANSPORT AND GOLGI ORGANIZATION PROTEIN 2 HOMOLOG"/>
    <property type="match status" value="1"/>
</dbReference>
<sequence length="248" mass="26586">MCLLLVAVERVPGRPLLLLGNRDEFHERASAVAAPWADVPGVVGGRDLEAGGSWLAANRNGRFAAVTNIRLAAIRRGPRSRGDLVREFVAGDVPAAAYLRELSAHVNDYAPFNLVVADADGAWCFESPGARVNALTPGVHLVSNGPLDAPWPKMQRLRALFADAIARGADDAALLDLLRDRATPPDGELPDTGFGLERERFLSPIFVQSVLYGTRASTLAWRGGDGRIGLRERSYDAAGRLTGDVVVD</sequence>
<evidence type="ECO:0000313" key="1">
    <source>
        <dbReference type="EMBL" id="MDC8011600.1"/>
    </source>
</evidence>
<dbReference type="PANTHER" id="PTHR17985">
    <property type="entry name" value="SER/THR-RICH PROTEIN T10 IN DGCR REGION"/>
    <property type="match status" value="1"/>
</dbReference>
<protein>
    <submittedName>
        <fullName evidence="1">NRDE family protein</fullName>
    </submittedName>
</protein>
<dbReference type="InterPro" id="IPR008551">
    <property type="entry name" value="TANGO2"/>
</dbReference>
<organism evidence="1 2">
    <name type="scientific">Tahibacter soli</name>
    <dbReference type="NCBI Taxonomy" id="2983605"/>
    <lineage>
        <taxon>Bacteria</taxon>
        <taxon>Pseudomonadati</taxon>
        <taxon>Pseudomonadota</taxon>
        <taxon>Gammaproteobacteria</taxon>
        <taxon>Lysobacterales</taxon>
        <taxon>Rhodanobacteraceae</taxon>
        <taxon>Tahibacter</taxon>
    </lineage>
</organism>
<proteinExistence type="predicted"/>